<dbReference type="InterPro" id="IPR018608">
    <property type="entry name" value="Gti1/Pac2"/>
</dbReference>
<evidence type="ECO:0000313" key="3">
    <source>
        <dbReference type="Proteomes" id="UP000326799"/>
    </source>
</evidence>
<dbReference type="Pfam" id="PF09729">
    <property type="entry name" value="Gti1_Pac2"/>
    <property type="match status" value="1"/>
</dbReference>
<evidence type="ECO:0000313" key="2">
    <source>
        <dbReference type="EMBL" id="KAB8213283.1"/>
    </source>
</evidence>
<reference evidence="2 3" key="1">
    <citation type="submission" date="2019-04" db="EMBL/GenBank/DDBJ databases">
        <title>Fungal friends and foes A comparative genomics study of 23 Aspergillus species from section Flavi.</title>
        <authorList>
            <consortium name="DOE Joint Genome Institute"/>
            <person name="Kjaerbolling I."/>
            <person name="Vesth T.C."/>
            <person name="Frisvad J.C."/>
            <person name="Nybo J.L."/>
            <person name="Theobald S."/>
            <person name="Kildgaard S."/>
            <person name="Petersen T.I."/>
            <person name="Kuo A."/>
            <person name="Sato A."/>
            <person name="Lyhne E.K."/>
            <person name="Kogle M.E."/>
            <person name="Wiebenga A."/>
            <person name="Kun R.S."/>
            <person name="Lubbers R.J."/>
            <person name="Makela M.R."/>
            <person name="Barry K."/>
            <person name="Chovatia M."/>
            <person name="Clum A."/>
            <person name="Daum C."/>
            <person name="Haridas S."/>
            <person name="He G."/>
            <person name="LaButti K."/>
            <person name="Lipzen A."/>
            <person name="Mondo S."/>
            <person name="Pangilinan J."/>
            <person name="Riley R."/>
            <person name="Salamov A."/>
            <person name="Simmons B.A."/>
            <person name="Magnuson J.K."/>
            <person name="Henrissat B."/>
            <person name="Mortensen U.H."/>
            <person name="Larsen T.O."/>
            <person name="De vries R.P."/>
            <person name="Grigoriev I.V."/>
            <person name="Machida M."/>
            <person name="Baker S.E."/>
            <person name="Andersen M.R."/>
        </authorList>
    </citation>
    <scope>NUCLEOTIDE SEQUENCE [LARGE SCALE GENOMIC DNA]</scope>
    <source>
        <strain evidence="2 3">CBS 126849</strain>
    </source>
</reference>
<proteinExistence type="predicted"/>
<dbReference type="PANTHER" id="PTHR28027:SF1">
    <property type="entry name" value="CAMP INDEPENDENT REGULATORY PROTEIN (AFU_ORTHOLOGUE AFUA_3G09640)"/>
    <property type="match status" value="1"/>
</dbReference>
<dbReference type="PANTHER" id="PTHR28027">
    <property type="entry name" value="TRANSCRIPTIONAL REGULATOR MIT1"/>
    <property type="match status" value="1"/>
</dbReference>
<sequence>MNQEVNKVVSNEADRSILPGQMETYYGNILSTKDAVILFEACRTGYLPSVQRRLSEKEQSQIRPGSVFVWTKQVAGMQRWTDSRSWSASRASGRLFTYYEIKRDRVGPSCSLYPPVSSKDASEPQHNEAGEAECTPADGQYKVGGLVKRTLSVLTTTGKSVHLVWYLSSSQDEVTILRRPSTDPTLRFLQPKKELYTAIPSLEHDEFLTTVSGKGRLADLIFRSNAVPATLIRPYSTPATWWPSMQVRRRIASPQPPIDLPKSSYPDTTVSQPYDHRSPAFCSLESDITVSHGMTGQSRGLSYPISQSPSQPPLEHIYVHGGKASRFVVADNTSLFDVVSKLEATESPESYGPELLFPPNNQFGILHPGIGTTLQPKPQVMLPFRADEDTQALRRLNHTLRL</sequence>
<accession>A0A5N6E936</accession>
<gene>
    <name evidence="2" type="ORF">BDV33DRAFT_210359</name>
</gene>
<dbReference type="EMBL" id="ML733646">
    <property type="protein sequence ID" value="KAB8213283.1"/>
    <property type="molecule type" value="Genomic_DNA"/>
</dbReference>
<feature type="region of interest" description="Disordered" evidence="1">
    <location>
        <begin position="114"/>
        <end position="135"/>
    </location>
</feature>
<dbReference type="Proteomes" id="UP000326799">
    <property type="component" value="Unassembled WGS sequence"/>
</dbReference>
<feature type="compositionally biased region" description="Basic and acidic residues" evidence="1">
    <location>
        <begin position="120"/>
        <end position="129"/>
    </location>
</feature>
<keyword evidence="3" id="KW-1185">Reference proteome</keyword>
<evidence type="ECO:0000256" key="1">
    <source>
        <dbReference type="SAM" id="MobiDB-lite"/>
    </source>
</evidence>
<organism evidence="2 3">
    <name type="scientific">Aspergillus novoparasiticus</name>
    <dbReference type="NCBI Taxonomy" id="986946"/>
    <lineage>
        <taxon>Eukaryota</taxon>
        <taxon>Fungi</taxon>
        <taxon>Dikarya</taxon>
        <taxon>Ascomycota</taxon>
        <taxon>Pezizomycotina</taxon>
        <taxon>Eurotiomycetes</taxon>
        <taxon>Eurotiomycetidae</taxon>
        <taxon>Eurotiales</taxon>
        <taxon>Aspergillaceae</taxon>
        <taxon>Aspergillus</taxon>
        <taxon>Aspergillus subgen. Circumdati</taxon>
    </lineage>
</organism>
<feature type="region of interest" description="Disordered" evidence="1">
    <location>
        <begin position="253"/>
        <end position="272"/>
    </location>
</feature>
<dbReference type="GO" id="GO:0003677">
    <property type="term" value="F:DNA binding"/>
    <property type="evidence" value="ECO:0007669"/>
    <property type="project" value="TreeGrafter"/>
</dbReference>
<dbReference type="AlphaFoldDB" id="A0A5N6E936"/>
<name>A0A5N6E936_9EURO</name>
<protein>
    <submittedName>
        <fullName evidence="2">Gti1/Pac2 family-domain-containing protein</fullName>
    </submittedName>
</protein>